<evidence type="ECO:0000313" key="2">
    <source>
        <dbReference type="Proteomes" id="UP000636661"/>
    </source>
</evidence>
<dbReference type="EMBL" id="BMTP01000027">
    <property type="protein sequence ID" value="GGU66167.1"/>
    <property type="molecule type" value="Genomic_DNA"/>
</dbReference>
<proteinExistence type="predicted"/>
<dbReference type="AlphaFoldDB" id="A0A918I452"/>
<keyword evidence="2" id="KW-1185">Reference proteome</keyword>
<protein>
    <submittedName>
        <fullName evidence="1">Uncharacterized protein</fullName>
    </submittedName>
</protein>
<dbReference type="Proteomes" id="UP000636661">
    <property type="component" value="Unassembled WGS sequence"/>
</dbReference>
<evidence type="ECO:0000313" key="1">
    <source>
        <dbReference type="EMBL" id="GGU66167.1"/>
    </source>
</evidence>
<organism evidence="1 2">
    <name type="scientific">Streptomyces lavendofoliae</name>
    <dbReference type="NCBI Taxonomy" id="67314"/>
    <lineage>
        <taxon>Bacteria</taxon>
        <taxon>Bacillati</taxon>
        <taxon>Actinomycetota</taxon>
        <taxon>Actinomycetes</taxon>
        <taxon>Kitasatosporales</taxon>
        <taxon>Streptomycetaceae</taxon>
        <taxon>Streptomyces</taxon>
    </lineage>
</organism>
<accession>A0A918I452</accession>
<name>A0A918I452_9ACTN</name>
<sequence length="110" mass="11459">MSLARGEPNGALERVRCTVAVHGGEQGGEIVHGVVDDAGRARRRQDVVAYAGVPSGLAGDTSARAGSSGGFSRGWVRLMDRTAARCRVGGGSCQRASKESMNYVVRRGAQ</sequence>
<reference evidence="1" key="1">
    <citation type="journal article" date="2014" name="Int. J. Syst. Evol. Microbiol.">
        <title>Complete genome sequence of Corynebacterium casei LMG S-19264T (=DSM 44701T), isolated from a smear-ripened cheese.</title>
        <authorList>
            <consortium name="US DOE Joint Genome Institute (JGI-PGF)"/>
            <person name="Walter F."/>
            <person name="Albersmeier A."/>
            <person name="Kalinowski J."/>
            <person name="Ruckert C."/>
        </authorList>
    </citation>
    <scope>NUCLEOTIDE SEQUENCE</scope>
    <source>
        <strain evidence="1">JCM 4391</strain>
    </source>
</reference>
<gene>
    <name evidence="1" type="ORF">GCM10010274_63410</name>
</gene>
<comment type="caution">
    <text evidence="1">The sequence shown here is derived from an EMBL/GenBank/DDBJ whole genome shotgun (WGS) entry which is preliminary data.</text>
</comment>
<reference evidence="1" key="2">
    <citation type="submission" date="2020-09" db="EMBL/GenBank/DDBJ databases">
        <authorList>
            <person name="Sun Q."/>
            <person name="Ohkuma M."/>
        </authorList>
    </citation>
    <scope>NUCLEOTIDE SEQUENCE</scope>
    <source>
        <strain evidence="1">JCM 4391</strain>
    </source>
</reference>